<organism evidence="5 6">
    <name type="scientific">Alligator mississippiensis</name>
    <name type="common">American alligator</name>
    <dbReference type="NCBI Taxonomy" id="8496"/>
    <lineage>
        <taxon>Eukaryota</taxon>
        <taxon>Metazoa</taxon>
        <taxon>Chordata</taxon>
        <taxon>Craniata</taxon>
        <taxon>Vertebrata</taxon>
        <taxon>Euteleostomi</taxon>
        <taxon>Archelosauria</taxon>
        <taxon>Archosauria</taxon>
        <taxon>Crocodylia</taxon>
        <taxon>Alligatoridae</taxon>
        <taxon>Alligatorinae</taxon>
        <taxon>Alligator</taxon>
    </lineage>
</organism>
<reference evidence="5 6" key="1">
    <citation type="journal article" date="2012" name="Genome Biol.">
        <title>Sequencing three crocodilian genomes to illuminate the evolution of archosaurs and amniotes.</title>
        <authorList>
            <person name="St John J.A."/>
            <person name="Braun E.L."/>
            <person name="Isberg S.R."/>
            <person name="Miles L.G."/>
            <person name="Chong A.Y."/>
            <person name="Gongora J."/>
            <person name="Dalzell P."/>
            <person name="Moran C."/>
            <person name="Bed'hom B."/>
            <person name="Abzhanov A."/>
            <person name="Burgess S.C."/>
            <person name="Cooksey A.M."/>
            <person name="Castoe T.A."/>
            <person name="Crawford N.G."/>
            <person name="Densmore L.D."/>
            <person name="Drew J.C."/>
            <person name="Edwards S.V."/>
            <person name="Faircloth B.C."/>
            <person name="Fujita M.K."/>
            <person name="Greenwold M.J."/>
            <person name="Hoffmann F.G."/>
            <person name="Howard J.M."/>
            <person name="Iguchi T."/>
            <person name="Janes D.E."/>
            <person name="Khan S.Y."/>
            <person name="Kohno S."/>
            <person name="de Koning A.J."/>
            <person name="Lance S.L."/>
            <person name="McCarthy F.M."/>
            <person name="McCormack J.E."/>
            <person name="Merchant M.E."/>
            <person name="Peterson D.G."/>
            <person name="Pollock D.D."/>
            <person name="Pourmand N."/>
            <person name="Raney B.J."/>
            <person name="Roessler K.A."/>
            <person name="Sanford J.R."/>
            <person name="Sawyer R.H."/>
            <person name="Schmidt C.J."/>
            <person name="Triplett E.W."/>
            <person name="Tuberville T.D."/>
            <person name="Venegas-Anaya M."/>
            <person name="Howard J.T."/>
            <person name="Jarvis E.D."/>
            <person name="Guillette L.J.Jr."/>
            <person name="Glenn T.C."/>
            <person name="Green R.E."/>
            <person name="Ray D.A."/>
        </authorList>
    </citation>
    <scope>NUCLEOTIDE SEQUENCE [LARGE SCALE GENOMIC DNA]</scope>
    <source>
        <strain evidence="5">KSC_2009_1</strain>
    </source>
</reference>
<dbReference type="SUPFAM" id="SSF53474">
    <property type="entry name" value="alpha/beta-Hydrolases"/>
    <property type="match status" value="1"/>
</dbReference>
<feature type="active site" evidence="3">
    <location>
        <position position="337"/>
    </location>
</feature>
<dbReference type="PANTHER" id="PTHR48081">
    <property type="entry name" value="AB HYDROLASE SUPERFAMILY PROTEIN C4A8.06C"/>
    <property type="match status" value="1"/>
</dbReference>
<dbReference type="GO" id="GO:0016020">
    <property type="term" value="C:membrane"/>
    <property type="evidence" value="ECO:0007669"/>
    <property type="project" value="InterPro"/>
</dbReference>
<feature type="domain" description="Alpha/beta hydrolase fold-3" evidence="4">
    <location>
        <begin position="310"/>
        <end position="369"/>
    </location>
</feature>
<dbReference type="InterPro" id="IPR050300">
    <property type="entry name" value="GDXG_lipolytic_enzyme"/>
</dbReference>
<protein>
    <submittedName>
        <fullName evidence="5">Arylacetamide deacetylase-like 4</fullName>
    </submittedName>
</protein>
<gene>
    <name evidence="5" type="ORF">Y1Q_0001141</name>
</gene>
<keyword evidence="6" id="KW-1185">Reference proteome</keyword>
<dbReference type="InterPro" id="IPR029058">
    <property type="entry name" value="AB_hydrolase_fold"/>
</dbReference>
<feature type="active site" evidence="3">
    <location>
        <position position="179"/>
    </location>
</feature>
<dbReference type="AlphaFoldDB" id="A0A151PIM9"/>
<sequence length="397" mass="45638">MLPMLFVCGICYDLYRSELPPGLGQPLKLRVLHSLVVTAFILGKILEKLNICSDLRVLRLLLEGLPAWKDSNLLIKDVQWDEVPVRIYQPKPISASKRKGILYFHGGAGTTASINSFERVCRYLSRETNSVVVSVDYRLAPEHPYPGQYWDCLNATVYFLKNLESYNIDPAHIIISGDSCGANFTTVICQMLVSRKDLPKVKIRAQVLIYPGFQGLDFYLPSYQQNHSIPILFRDRVVYFCLRYLNKDTSIVEDVLENCHVTRDMLLKYRKWVSAEHIPKEFKTRGYKPQDLTLHKFKPEVHEIMKPVLETRFSPLLAEDAIICQLPETFILTCEFDVLRDDGLLYKKRLEDNGIRVTWYHSEDGFHGVLPAFGYGIFAFPAAKKMMDTIVSYINAL</sequence>
<dbReference type="InterPro" id="IPR013094">
    <property type="entry name" value="AB_hydrolase_3"/>
</dbReference>
<dbReference type="GO" id="GO:0052689">
    <property type="term" value="F:carboxylic ester hydrolase activity"/>
    <property type="evidence" value="ECO:0007669"/>
    <property type="project" value="InterPro"/>
</dbReference>
<dbReference type="STRING" id="8496.A0A151PIM9"/>
<dbReference type="PANTHER" id="PTHR48081:SF32">
    <property type="entry name" value="ALPHA_BETA HYDROLASE FOLD-3 DOMAIN-CONTAINING PROTEIN"/>
    <property type="match status" value="1"/>
</dbReference>
<comment type="similarity">
    <text evidence="1">Belongs to the 'GDXG' lipolytic enzyme family.</text>
</comment>
<evidence type="ECO:0000256" key="2">
    <source>
        <dbReference type="ARBA" id="ARBA00022801"/>
    </source>
</evidence>
<dbReference type="PIRSF" id="PIRSF037251">
    <property type="entry name" value="Arylacetamide_deacetylase"/>
    <property type="match status" value="1"/>
</dbReference>
<dbReference type="EMBL" id="AKHW03000161">
    <property type="protein sequence ID" value="KYO48957.1"/>
    <property type="molecule type" value="Genomic_DNA"/>
</dbReference>
<accession>A0A151PIM9</accession>
<keyword evidence="2" id="KW-0378">Hydrolase</keyword>
<dbReference type="Pfam" id="PF07859">
    <property type="entry name" value="Abhydrolase_3"/>
    <property type="match status" value="2"/>
</dbReference>
<dbReference type="InterPro" id="IPR017157">
    <property type="entry name" value="Arylacetamide_deacetylase"/>
</dbReference>
<evidence type="ECO:0000256" key="1">
    <source>
        <dbReference type="ARBA" id="ARBA00010515"/>
    </source>
</evidence>
<dbReference type="Gene3D" id="3.40.50.1820">
    <property type="entry name" value="alpha/beta hydrolase"/>
    <property type="match status" value="1"/>
</dbReference>
<evidence type="ECO:0000313" key="6">
    <source>
        <dbReference type="Proteomes" id="UP000050525"/>
    </source>
</evidence>
<evidence type="ECO:0000313" key="5">
    <source>
        <dbReference type="EMBL" id="KYO48957.1"/>
    </source>
</evidence>
<name>A0A151PIM9_ALLMI</name>
<dbReference type="eggNOG" id="KOG1515">
    <property type="taxonomic scope" value="Eukaryota"/>
</dbReference>
<proteinExistence type="inferred from homology"/>
<evidence type="ECO:0000259" key="4">
    <source>
        <dbReference type="Pfam" id="PF07859"/>
    </source>
</evidence>
<feature type="domain" description="Alpha/beta hydrolase fold-3" evidence="4">
    <location>
        <begin position="101"/>
        <end position="247"/>
    </location>
</feature>
<dbReference type="ESTHER" id="allmi-a0a151pim9">
    <property type="family name" value="Arylacetamide_deacetylase"/>
</dbReference>
<feature type="active site" evidence="3">
    <location>
        <position position="367"/>
    </location>
</feature>
<evidence type="ECO:0000256" key="3">
    <source>
        <dbReference type="PIRSR" id="PIRSR037251-1"/>
    </source>
</evidence>
<dbReference type="Proteomes" id="UP000050525">
    <property type="component" value="Unassembled WGS sequence"/>
</dbReference>
<comment type="caution">
    <text evidence="5">The sequence shown here is derived from an EMBL/GenBank/DDBJ whole genome shotgun (WGS) entry which is preliminary data.</text>
</comment>